<sequence length="80" mass="8079">MTALSQQTYSDAAEAAAAGAAFLCDFLCETFFVALCDEAAAAGAAEAASGAEACANAAVAKRPATRAAISLFILRILSFR</sequence>
<keyword evidence="2" id="KW-1185">Reference proteome</keyword>
<evidence type="ECO:0000313" key="1">
    <source>
        <dbReference type="EMBL" id="ACC69755.1"/>
    </source>
</evidence>
<organism evidence="1 2">
    <name type="scientific">Paraburkholderia phymatum (strain DSM 17167 / CIP 108236 / LMG 21445 / STM815)</name>
    <name type="common">Burkholderia phymatum</name>
    <dbReference type="NCBI Taxonomy" id="391038"/>
    <lineage>
        <taxon>Bacteria</taxon>
        <taxon>Pseudomonadati</taxon>
        <taxon>Pseudomonadota</taxon>
        <taxon>Betaproteobacteria</taxon>
        <taxon>Burkholderiales</taxon>
        <taxon>Burkholderiaceae</taxon>
        <taxon>Paraburkholderia</taxon>
    </lineage>
</organism>
<dbReference type="HOGENOM" id="CLU_2582968_0_0_4"/>
<proteinExistence type="predicted"/>
<dbReference type="EMBL" id="CP001043">
    <property type="protein sequence ID" value="ACC69755.1"/>
    <property type="molecule type" value="Genomic_DNA"/>
</dbReference>
<dbReference type="Proteomes" id="UP000001192">
    <property type="component" value="Chromosome 1"/>
</dbReference>
<accession>B2JDX9</accession>
<protein>
    <submittedName>
        <fullName evidence="1">Uncharacterized protein</fullName>
    </submittedName>
</protein>
<evidence type="ECO:0000313" key="2">
    <source>
        <dbReference type="Proteomes" id="UP000001192"/>
    </source>
</evidence>
<dbReference type="KEGG" id="bph:Bphy_0563"/>
<reference evidence="2" key="1">
    <citation type="journal article" date="2014" name="Stand. Genomic Sci.">
        <title>Complete genome sequence of Burkholderia phymatum STM815(T), a broad host range and efficient nitrogen-fixing symbiont of Mimosa species.</title>
        <authorList>
            <person name="Moulin L."/>
            <person name="Klonowska A."/>
            <person name="Caroline B."/>
            <person name="Booth K."/>
            <person name="Vriezen J.A."/>
            <person name="Melkonian R."/>
            <person name="James E.K."/>
            <person name="Young J.P."/>
            <person name="Bena G."/>
            <person name="Hauser L."/>
            <person name="Land M."/>
            <person name="Kyrpides N."/>
            <person name="Bruce D."/>
            <person name="Chain P."/>
            <person name="Copeland A."/>
            <person name="Pitluck S."/>
            <person name="Woyke T."/>
            <person name="Lizotte-Waniewski M."/>
            <person name="Bristow J."/>
            <person name="Riley M."/>
        </authorList>
    </citation>
    <scope>NUCLEOTIDE SEQUENCE [LARGE SCALE GENOMIC DNA]</scope>
    <source>
        <strain evidence="2">DSM 17167 / CIP 108236 / LMG 21445 / STM815</strain>
    </source>
</reference>
<dbReference type="AlphaFoldDB" id="B2JDX9"/>
<gene>
    <name evidence="1" type="ordered locus">Bphy_0563</name>
</gene>
<name>B2JDX9_PARP8</name>